<evidence type="ECO:0000313" key="3">
    <source>
        <dbReference type="Proteomes" id="UP001596481"/>
    </source>
</evidence>
<dbReference type="EMBL" id="JBHTAA010000015">
    <property type="protein sequence ID" value="MFC7205389.1"/>
    <property type="molecule type" value="Genomic_DNA"/>
</dbReference>
<feature type="region of interest" description="Disordered" evidence="1">
    <location>
        <begin position="28"/>
        <end position="66"/>
    </location>
</feature>
<organism evidence="2 3">
    <name type="scientific">Haloferax namakaokahaiae</name>
    <dbReference type="NCBI Taxonomy" id="1748331"/>
    <lineage>
        <taxon>Archaea</taxon>
        <taxon>Methanobacteriati</taxon>
        <taxon>Methanobacteriota</taxon>
        <taxon>Stenosarchaea group</taxon>
        <taxon>Halobacteria</taxon>
        <taxon>Halobacteriales</taxon>
        <taxon>Haloferacaceae</taxon>
        <taxon>Haloferax</taxon>
    </lineage>
</organism>
<dbReference type="Proteomes" id="UP001596481">
    <property type="component" value="Unassembled WGS sequence"/>
</dbReference>
<evidence type="ECO:0008006" key="4">
    <source>
        <dbReference type="Google" id="ProtNLM"/>
    </source>
</evidence>
<gene>
    <name evidence="2" type="ORF">ACFQJC_17905</name>
</gene>
<dbReference type="AlphaFoldDB" id="A0ABD5ZJC7"/>
<reference evidence="2 3" key="1">
    <citation type="journal article" date="2019" name="Int. J. Syst. Evol. Microbiol.">
        <title>The Global Catalogue of Microorganisms (GCM) 10K type strain sequencing project: providing services to taxonomists for standard genome sequencing and annotation.</title>
        <authorList>
            <consortium name="The Broad Institute Genomics Platform"/>
            <consortium name="The Broad Institute Genome Sequencing Center for Infectious Disease"/>
            <person name="Wu L."/>
            <person name="Ma J."/>
        </authorList>
    </citation>
    <scope>NUCLEOTIDE SEQUENCE [LARGE SCALE GENOMIC DNA]</scope>
    <source>
        <strain evidence="2 3">DSM 29988</strain>
    </source>
</reference>
<keyword evidence="3" id="KW-1185">Reference proteome</keyword>
<accession>A0ABD5ZJC7</accession>
<evidence type="ECO:0000256" key="1">
    <source>
        <dbReference type="SAM" id="MobiDB-lite"/>
    </source>
</evidence>
<sequence length="215" mass="22979">MSPTRRTMLRSLGLVSLSALAGCLGGNAQPDDGLTDTPGDSTMTENPGGTRPTGTGGPGISLRGVDAAPDIPIEPAVEVSEDTATDDHPPQIRITLTNTSDAEVLVGEGRAIFFEYVADDTRELMFLPPNQEWPAEAGCWRLSDGIAVTEEYRMETFEPGESKTKSVDLYGVMNEEDSCLPVGEFRFETQIAVQGEMGSDSDAQSATWGFSLVLE</sequence>
<dbReference type="PROSITE" id="PS51257">
    <property type="entry name" value="PROKAR_LIPOPROTEIN"/>
    <property type="match status" value="1"/>
</dbReference>
<name>A0ABD5ZJC7_9EURY</name>
<evidence type="ECO:0000313" key="2">
    <source>
        <dbReference type="EMBL" id="MFC7205389.1"/>
    </source>
</evidence>
<dbReference type="RefSeq" id="WP_390226035.1">
    <property type="nucleotide sequence ID" value="NZ_JBHTAA010000015.1"/>
</dbReference>
<protein>
    <recommendedName>
        <fullName evidence="4">Intracellular proteinase inhibitor BsuPI domain-containing protein</fullName>
    </recommendedName>
</protein>
<comment type="caution">
    <text evidence="2">The sequence shown here is derived from an EMBL/GenBank/DDBJ whole genome shotgun (WGS) entry which is preliminary data.</text>
</comment>
<proteinExistence type="predicted"/>